<reference evidence="10 11" key="1">
    <citation type="journal article" date="2014" name="Front. Genet.">
        <title>Genome and metabolic network of "Candidatus Phaeomarinobacter ectocarpi" Ec32, a new candidate genus of Alphaproteobacteria frequently associated with brown algae.</title>
        <authorList>
            <person name="Dittami S.M."/>
            <person name="Barbeyron T."/>
            <person name="Boyen C."/>
            <person name="Cambefort J."/>
            <person name="Collet G."/>
            <person name="Delage L."/>
            <person name="Gobet A."/>
            <person name="Groisillier A."/>
            <person name="Leblanc C."/>
            <person name="Michel G."/>
            <person name="Scornet D."/>
            <person name="Siegel A."/>
            <person name="Tapia J.E."/>
            <person name="Tonon T."/>
        </authorList>
    </citation>
    <scope>NUCLEOTIDE SEQUENCE [LARGE SCALE GENOMIC DNA]</scope>
    <source>
        <strain evidence="10 11">Ec32</strain>
    </source>
</reference>
<keyword evidence="4 9" id="KW-0662">Pyridine nucleotide biosynthesis</keyword>
<feature type="binding site" evidence="9">
    <location>
        <begin position="262"/>
        <end position="264"/>
    </location>
    <ligand>
        <name>iminosuccinate</name>
        <dbReference type="ChEBI" id="CHEBI:77875"/>
    </ligand>
</feature>
<comment type="pathway">
    <text evidence="1 9">Cofactor biosynthesis; NAD(+) biosynthesis; quinolinate from iminoaspartate: step 1/1.</text>
</comment>
<evidence type="ECO:0000313" key="11">
    <source>
        <dbReference type="Proteomes" id="UP000032160"/>
    </source>
</evidence>
<evidence type="ECO:0000256" key="1">
    <source>
        <dbReference type="ARBA" id="ARBA00005065"/>
    </source>
</evidence>
<comment type="catalytic activity">
    <reaction evidence="9">
        <text>iminosuccinate + dihydroxyacetone phosphate = quinolinate + phosphate + 2 H2O + H(+)</text>
        <dbReference type="Rhea" id="RHEA:25888"/>
        <dbReference type="ChEBI" id="CHEBI:15377"/>
        <dbReference type="ChEBI" id="CHEBI:15378"/>
        <dbReference type="ChEBI" id="CHEBI:29959"/>
        <dbReference type="ChEBI" id="CHEBI:43474"/>
        <dbReference type="ChEBI" id="CHEBI:57642"/>
        <dbReference type="ChEBI" id="CHEBI:77875"/>
        <dbReference type="EC" id="2.5.1.72"/>
    </reaction>
</comment>
<feature type="binding site" evidence="9">
    <location>
        <position position="279"/>
    </location>
    <ligand>
        <name>iminosuccinate</name>
        <dbReference type="ChEBI" id="CHEBI:77875"/>
    </ligand>
</feature>
<dbReference type="GO" id="GO:0034628">
    <property type="term" value="P:'de novo' NAD+ biosynthetic process from L-aspartate"/>
    <property type="evidence" value="ECO:0007669"/>
    <property type="project" value="TreeGrafter"/>
</dbReference>
<comment type="subcellular location">
    <subcellularLocation>
        <location evidence="9">Cytoplasm</location>
    </subcellularLocation>
</comment>
<dbReference type="NCBIfam" id="NF006878">
    <property type="entry name" value="PRK09375.1-2"/>
    <property type="match status" value="1"/>
</dbReference>
<keyword evidence="9" id="KW-0963">Cytoplasm</keyword>
<dbReference type="NCBIfam" id="NF006879">
    <property type="entry name" value="PRK09375.1-4"/>
    <property type="match status" value="1"/>
</dbReference>
<gene>
    <name evidence="9" type="primary">nadA</name>
    <name evidence="10" type="ORF">BN1012_Phect2276</name>
</gene>
<organism evidence="10 11">
    <name type="scientific">Candidatus Phaeomarinibacter ectocarpi</name>
    <dbReference type="NCBI Taxonomy" id="1458461"/>
    <lineage>
        <taxon>Bacteria</taxon>
        <taxon>Pseudomonadati</taxon>
        <taxon>Pseudomonadota</taxon>
        <taxon>Alphaproteobacteria</taxon>
        <taxon>Hyphomicrobiales</taxon>
        <taxon>Parvibaculaceae</taxon>
        <taxon>Candidatus Phaeomarinibacter</taxon>
    </lineage>
</organism>
<feature type="binding site" evidence="9">
    <location>
        <begin position="177"/>
        <end position="179"/>
    </location>
    <ligand>
        <name>iminosuccinate</name>
        <dbReference type="ChEBI" id="CHEBI:77875"/>
    </ligand>
</feature>
<dbReference type="EC" id="2.5.1.72" evidence="2 9"/>
<keyword evidence="3 9" id="KW-0004">4Fe-4S</keyword>
<dbReference type="HAMAP" id="MF_00568">
    <property type="entry name" value="NadA_type2"/>
    <property type="match status" value="1"/>
</dbReference>
<dbReference type="UniPathway" id="UPA00253">
    <property type="reaction ID" value="UER00327"/>
</dbReference>
<dbReference type="GO" id="GO:0005829">
    <property type="term" value="C:cytosol"/>
    <property type="evidence" value="ECO:0007669"/>
    <property type="project" value="TreeGrafter"/>
</dbReference>
<sequence length="367" mass="40766">MTIVYERSAYDVSANDGIKSAKAKKPVAKKPVPEFDVPEYTPGLAKEMAPMYARLSKVIPSVEWPFFAPYIHEINRIKKQKNAVILAHNYMTPEIFHGVADIAGDSLQLAIEATKVEEQVIVQCGVHFMAETSKLLNQEKTVIIPDEMAGCSLASSITGADVRAMREAYPGVPVVTYVNTSADVKAETDICCTSSNALKVVESLNTPRVMCIPDEYLARNVQKDTDVEIITYKGSCEVHERFTPEELREYRENDPGIKIIAHPECPPNVLDEADFSGSTSAMINWVKDNQPSKVMMVTECSMSDNVAVENPNVDFIRPCNLCPHMKRITLPKILASLHTMQDEVLVDPAIAERARLPIERMIALNNN</sequence>
<feature type="binding site" evidence="9">
    <location>
        <position position="88"/>
    </location>
    <ligand>
        <name>iminosuccinate</name>
        <dbReference type="ChEBI" id="CHEBI:77875"/>
    </ligand>
</feature>
<feature type="binding site" evidence="9">
    <location>
        <position position="236"/>
    </location>
    <ligand>
        <name>[4Fe-4S] cluster</name>
        <dbReference type="ChEBI" id="CHEBI:49883"/>
    </ligand>
</feature>
<dbReference type="STRING" id="1458461.BN1012_Phect2276"/>
<dbReference type="PANTHER" id="PTHR30573:SF0">
    <property type="entry name" value="QUINOLINATE SYNTHASE, CHLOROPLASTIC"/>
    <property type="match status" value="1"/>
</dbReference>
<evidence type="ECO:0000256" key="5">
    <source>
        <dbReference type="ARBA" id="ARBA00022679"/>
    </source>
</evidence>
<dbReference type="RefSeq" id="WP_043948521.1">
    <property type="nucleotide sequence ID" value="NZ_HG966617.1"/>
</dbReference>
<feature type="binding site" evidence="9">
    <location>
        <position position="151"/>
    </location>
    <ligand>
        <name>[4Fe-4S] cluster</name>
        <dbReference type="ChEBI" id="CHEBI:49883"/>
    </ligand>
</feature>
<dbReference type="Gene3D" id="3.40.50.10800">
    <property type="entry name" value="NadA-like"/>
    <property type="match status" value="3"/>
</dbReference>
<dbReference type="Proteomes" id="UP000032160">
    <property type="component" value="Chromosome I"/>
</dbReference>
<dbReference type="GO" id="GO:0046872">
    <property type="term" value="F:metal ion binding"/>
    <property type="evidence" value="ECO:0007669"/>
    <property type="project" value="UniProtKB-KW"/>
</dbReference>
<dbReference type="PATRIC" id="fig|1458461.3.peg.2281"/>
<evidence type="ECO:0000313" key="10">
    <source>
        <dbReference type="EMBL" id="CDO60489.1"/>
    </source>
</evidence>
<comment type="function">
    <text evidence="9">Catalyzes the condensation of iminoaspartate with dihydroxyacetone phosphate to form quinolinate.</text>
</comment>
<comment type="similarity">
    <text evidence="9">Belongs to the quinolinate synthase family. Type 2 subfamily.</text>
</comment>
<dbReference type="InterPro" id="IPR023066">
    <property type="entry name" value="Quinolinate_synth_type2"/>
</dbReference>
<dbReference type="InterPro" id="IPR036094">
    <property type="entry name" value="NadA_sf"/>
</dbReference>
<evidence type="ECO:0000256" key="7">
    <source>
        <dbReference type="ARBA" id="ARBA00023004"/>
    </source>
</evidence>
<dbReference type="InterPro" id="IPR003473">
    <property type="entry name" value="NadA"/>
</dbReference>
<feature type="binding site" evidence="9">
    <location>
        <position position="106"/>
    </location>
    <ligand>
        <name>iminosuccinate</name>
        <dbReference type="ChEBI" id="CHEBI:77875"/>
    </ligand>
</feature>
<keyword evidence="7 9" id="KW-0408">Iron</keyword>
<dbReference type="PANTHER" id="PTHR30573">
    <property type="entry name" value="QUINOLINATE SYNTHETASE A"/>
    <property type="match status" value="1"/>
</dbReference>
<dbReference type="Pfam" id="PF02445">
    <property type="entry name" value="NadA"/>
    <property type="match status" value="1"/>
</dbReference>
<dbReference type="NCBIfam" id="TIGR00550">
    <property type="entry name" value="nadA"/>
    <property type="match status" value="1"/>
</dbReference>
<name>X5MGB9_9HYPH</name>
<evidence type="ECO:0000256" key="8">
    <source>
        <dbReference type="ARBA" id="ARBA00023014"/>
    </source>
</evidence>
<comment type="cofactor">
    <cofactor evidence="9">
        <name>[4Fe-4S] cluster</name>
        <dbReference type="ChEBI" id="CHEBI:49883"/>
    </cofactor>
    <text evidence="9">Binds 1 [4Fe-4S] cluster per subunit.</text>
</comment>
<keyword evidence="11" id="KW-1185">Reference proteome</keyword>
<keyword evidence="5 9" id="KW-0808">Transferase</keyword>
<evidence type="ECO:0000256" key="3">
    <source>
        <dbReference type="ARBA" id="ARBA00022485"/>
    </source>
</evidence>
<dbReference type="KEGG" id="pect:BN1012_Phect2276"/>
<evidence type="ECO:0000256" key="9">
    <source>
        <dbReference type="HAMAP-Rule" id="MF_00568"/>
    </source>
</evidence>
<dbReference type="GO" id="GO:0051539">
    <property type="term" value="F:4 iron, 4 sulfur cluster binding"/>
    <property type="evidence" value="ECO:0007669"/>
    <property type="project" value="UniProtKB-KW"/>
</dbReference>
<evidence type="ECO:0000256" key="4">
    <source>
        <dbReference type="ARBA" id="ARBA00022642"/>
    </source>
</evidence>
<keyword evidence="6 9" id="KW-0479">Metal-binding</keyword>
<accession>X5MGB9</accession>
<dbReference type="EMBL" id="HG966617">
    <property type="protein sequence ID" value="CDO60489.1"/>
    <property type="molecule type" value="Genomic_DNA"/>
</dbReference>
<protein>
    <recommendedName>
        <fullName evidence="2 9">Quinolinate synthase</fullName>
        <ecNumber evidence="2 9">2.5.1.72</ecNumber>
    </recommendedName>
</protein>
<keyword evidence="8 9" id="KW-0411">Iron-sulfur</keyword>
<evidence type="ECO:0000256" key="6">
    <source>
        <dbReference type="ARBA" id="ARBA00022723"/>
    </source>
</evidence>
<feature type="binding site" evidence="9">
    <location>
        <position position="322"/>
    </location>
    <ligand>
        <name>[4Fe-4S] cluster</name>
        <dbReference type="ChEBI" id="CHEBI:49883"/>
    </ligand>
</feature>
<dbReference type="HOGENOM" id="CLU_047382_0_0_5"/>
<dbReference type="GO" id="GO:0008987">
    <property type="term" value="F:quinolinate synthetase A activity"/>
    <property type="evidence" value="ECO:0007669"/>
    <property type="project" value="UniProtKB-UniRule"/>
</dbReference>
<dbReference type="AlphaFoldDB" id="X5MGB9"/>
<evidence type="ECO:0000256" key="2">
    <source>
        <dbReference type="ARBA" id="ARBA00012669"/>
    </source>
</evidence>
<proteinExistence type="inferred from homology"/>
<dbReference type="SUPFAM" id="SSF142754">
    <property type="entry name" value="NadA-like"/>
    <property type="match status" value="1"/>
</dbReference>
<dbReference type="OrthoDB" id="9801204at2"/>
<feature type="binding site" evidence="9">
    <location>
        <position position="194"/>
    </location>
    <ligand>
        <name>iminosuccinate</name>
        <dbReference type="ChEBI" id="CHEBI:77875"/>
    </ligand>
</feature>